<feature type="repeat" description="WD" evidence="1">
    <location>
        <begin position="18"/>
        <end position="49"/>
    </location>
</feature>
<dbReference type="InterPro" id="IPR015943">
    <property type="entry name" value="WD40/YVTN_repeat-like_dom_sf"/>
</dbReference>
<dbReference type="Proteomes" id="UP000030751">
    <property type="component" value="Unassembled WGS sequence"/>
</dbReference>
<evidence type="ECO:0000256" key="1">
    <source>
        <dbReference type="PROSITE-ProRule" id="PRU00221"/>
    </source>
</evidence>
<reference evidence="2" key="1">
    <citation type="submission" date="2011-10" db="EMBL/GenBank/DDBJ databases">
        <title>The Genome Sequence of Fusarium oxysporum HDV247.</title>
        <authorList>
            <consortium name="The Broad Institute Genome Sequencing Platform"/>
            <person name="Ma L.-J."/>
            <person name="Gale L.R."/>
            <person name="Schwartz D.C."/>
            <person name="Zhou S."/>
            <person name="Corby-Kistler H."/>
            <person name="Young S.K."/>
            <person name="Zeng Q."/>
            <person name="Gargeya S."/>
            <person name="Fitzgerald M."/>
            <person name="Haas B."/>
            <person name="Abouelleil A."/>
            <person name="Alvarado L."/>
            <person name="Arachchi H.M."/>
            <person name="Berlin A."/>
            <person name="Brown A."/>
            <person name="Chapman S.B."/>
            <person name="Chen Z."/>
            <person name="Dunbar C."/>
            <person name="Freedman E."/>
            <person name="Gearin G."/>
            <person name="Goldberg J."/>
            <person name="Griggs A."/>
            <person name="Gujja S."/>
            <person name="Heiman D."/>
            <person name="Howarth C."/>
            <person name="Larson L."/>
            <person name="Lui A."/>
            <person name="MacDonald P.J.P."/>
            <person name="Montmayeur A."/>
            <person name="Murphy C."/>
            <person name="Neiman D."/>
            <person name="Pearson M."/>
            <person name="Priest M."/>
            <person name="Roberts A."/>
            <person name="Saif S."/>
            <person name="Shea T."/>
            <person name="Shenoy N."/>
            <person name="Sisk P."/>
            <person name="Stolte C."/>
            <person name="Sykes S."/>
            <person name="Wortman J."/>
            <person name="Nusbaum C."/>
            <person name="Birren B."/>
        </authorList>
    </citation>
    <scope>NUCLEOTIDE SEQUENCE [LARGE SCALE GENOMIC DNA]</scope>
    <source>
        <strain evidence="2">HDV247</strain>
    </source>
</reference>
<name>W9NVP1_FUSOX</name>
<dbReference type="SUPFAM" id="SSF50978">
    <property type="entry name" value="WD40 repeat-like"/>
    <property type="match status" value="1"/>
</dbReference>
<dbReference type="InterPro" id="IPR001680">
    <property type="entry name" value="WD40_rpt"/>
</dbReference>
<dbReference type="PROSITE" id="PS50082">
    <property type="entry name" value="WD_REPEATS_2"/>
    <property type="match status" value="1"/>
</dbReference>
<protein>
    <submittedName>
        <fullName evidence="2">Uncharacterized protein</fullName>
    </submittedName>
</protein>
<reference evidence="2" key="2">
    <citation type="submission" date="2012-05" db="EMBL/GenBank/DDBJ databases">
        <title>Annotation of the Genome Sequence of Fusarium oxysporum HDV247.</title>
        <authorList>
            <consortium name="The Broad Institute Genomics Platform"/>
            <person name="Ma L.-J."/>
            <person name="Corby-Kistler H."/>
            <person name="Broz K."/>
            <person name="Gale L.R."/>
            <person name="Jonkers W."/>
            <person name="O'Donnell K."/>
            <person name="Ploetz R."/>
            <person name="Steinberg C."/>
            <person name="Schwartz D.C."/>
            <person name="VanEtten H."/>
            <person name="Zhou S."/>
            <person name="Young S.K."/>
            <person name="Zeng Q."/>
            <person name="Gargeya S."/>
            <person name="Fitzgerald M."/>
            <person name="Abouelleil A."/>
            <person name="Alvarado L."/>
            <person name="Chapman S.B."/>
            <person name="Gainer-Dewar J."/>
            <person name="Goldberg J."/>
            <person name="Griggs A."/>
            <person name="Gujja S."/>
            <person name="Hansen M."/>
            <person name="Howarth C."/>
            <person name="Imamovic A."/>
            <person name="Ireland A."/>
            <person name="Larimer J."/>
            <person name="McCowan C."/>
            <person name="Murphy C."/>
            <person name="Pearson M."/>
            <person name="Poon T.W."/>
            <person name="Priest M."/>
            <person name="Roberts A."/>
            <person name="Saif S."/>
            <person name="Shea T."/>
            <person name="Sykes S."/>
            <person name="Wortman J."/>
            <person name="Nusbaum C."/>
            <person name="Birren B."/>
        </authorList>
    </citation>
    <scope>NUCLEOTIDE SEQUENCE</scope>
    <source>
        <strain evidence="2">HDV247</strain>
    </source>
</reference>
<dbReference type="InterPro" id="IPR036322">
    <property type="entry name" value="WD40_repeat_dom_sf"/>
</dbReference>
<proteinExistence type="predicted"/>
<dbReference type="EMBL" id="JH650975">
    <property type="protein sequence ID" value="EXA36954.1"/>
    <property type="molecule type" value="Genomic_DNA"/>
</dbReference>
<keyword evidence="1" id="KW-0853">WD repeat</keyword>
<organism evidence="2">
    <name type="scientific">Fusarium oxysporum f. sp. pisi HDV247</name>
    <dbReference type="NCBI Taxonomy" id="1080344"/>
    <lineage>
        <taxon>Eukaryota</taxon>
        <taxon>Fungi</taxon>
        <taxon>Dikarya</taxon>
        <taxon>Ascomycota</taxon>
        <taxon>Pezizomycotina</taxon>
        <taxon>Sordariomycetes</taxon>
        <taxon>Hypocreomycetidae</taxon>
        <taxon>Hypocreales</taxon>
        <taxon>Nectriaceae</taxon>
        <taxon>Fusarium</taxon>
        <taxon>Fusarium oxysporum species complex</taxon>
    </lineage>
</organism>
<dbReference type="Gene3D" id="2.130.10.10">
    <property type="entry name" value="YVTN repeat-like/Quinoprotein amine dehydrogenase"/>
    <property type="match status" value="1"/>
</dbReference>
<accession>W9NVP1</accession>
<evidence type="ECO:0000313" key="2">
    <source>
        <dbReference type="EMBL" id="EXA36954.1"/>
    </source>
</evidence>
<dbReference type="HOGENOM" id="CLU_3014193_0_0_1"/>
<dbReference type="PROSITE" id="PS50294">
    <property type="entry name" value="WD_REPEATS_REGION"/>
    <property type="match status" value="1"/>
</dbReference>
<sequence>METDWRPRVFWDTASEVLEGDEGEVSSVAFSADGWRLASGSETTIKLWDAGMGTWA</sequence>
<dbReference type="AlphaFoldDB" id="W9NVP1"/>
<gene>
    <name evidence="2" type="ORF">FOVG_11262</name>
</gene>